<dbReference type="Proteomes" id="UP001619887">
    <property type="component" value="Unassembled WGS sequence"/>
</dbReference>
<gene>
    <name evidence="1" type="ORF">OYC64_004528</name>
</gene>
<dbReference type="EMBL" id="JBIYXZ010002085">
    <property type="protein sequence ID" value="KAL3046556.1"/>
    <property type="molecule type" value="Genomic_DNA"/>
</dbReference>
<evidence type="ECO:0000313" key="1">
    <source>
        <dbReference type="EMBL" id="KAL3046556.1"/>
    </source>
</evidence>
<proteinExistence type="predicted"/>
<reference evidence="1 2" key="1">
    <citation type="journal article" date="2022" name="G3 (Bethesda)">
        <title>Evaluating Illumina-, Nanopore-, and PacBio-based genome assembly strategies with the bald notothen, Trematomus borchgrevinki.</title>
        <authorList>
            <person name="Rayamajhi N."/>
            <person name="Cheng C.C."/>
            <person name="Catchen J.M."/>
        </authorList>
    </citation>
    <scope>NUCLEOTIDE SEQUENCE [LARGE SCALE GENOMIC DNA]</scope>
    <source>
        <strain evidence="1">AGRC-2024</strain>
    </source>
</reference>
<keyword evidence="2" id="KW-1185">Reference proteome</keyword>
<reference evidence="1 2" key="2">
    <citation type="journal article" date="2024" name="G3 (Bethesda)">
        <title>The genome of the cryopelagic Antarctic bald notothen, Trematomus borchgrevinki.</title>
        <authorList>
            <person name="Rayamajhi N."/>
            <person name="Rivera-Colon A.G."/>
            <person name="Minhas B.F."/>
            <person name="Cheng C.C."/>
            <person name="Catchen J.M."/>
        </authorList>
    </citation>
    <scope>NUCLEOTIDE SEQUENCE [LARGE SCALE GENOMIC DNA]</scope>
    <source>
        <strain evidence="1">AGRC-2024</strain>
    </source>
</reference>
<accession>A0ABD2FYQ8</accession>
<sequence>MQDCCRCDAI</sequence>
<comment type="caution">
    <text evidence="1">The sequence shown here is derived from an EMBL/GenBank/DDBJ whole genome shotgun (WGS) entry which is preliminary data.</text>
</comment>
<name>A0ABD2FYQ8_PAGBO</name>
<evidence type="ECO:0000313" key="2">
    <source>
        <dbReference type="Proteomes" id="UP001619887"/>
    </source>
</evidence>
<protein>
    <submittedName>
        <fullName evidence="1">Uncharacterized protein</fullName>
    </submittedName>
</protein>
<organism evidence="1 2">
    <name type="scientific">Pagothenia borchgrevinki</name>
    <name type="common">Bald rockcod</name>
    <name type="synonym">Trematomus borchgrevinki</name>
    <dbReference type="NCBI Taxonomy" id="8213"/>
    <lineage>
        <taxon>Eukaryota</taxon>
        <taxon>Metazoa</taxon>
        <taxon>Chordata</taxon>
        <taxon>Craniata</taxon>
        <taxon>Vertebrata</taxon>
        <taxon>Euteleostomi</taxon>
        <taxon>Actinopterygii</taxon>
        <taxon>Neopterygii</taxon>
        <taxon>Teleostei</taxon>
        <taxon>Neoteleostei</taxon>
        <taxon>Acanthomorphata</taxon>
        <taxon>Eupercaria</taxon>
        <taxon>Perciformes</taxon>
        <taxon>Notothenioidei</taxon>
        <taxon>Nototheniidae</taxon>
        <taxon>Pagothenia</taxon>
    </lineage>
</organism>